<name>A0A3B1DCL9_9ZZZZ</name>
<dbReference type="EMBL" id="UOGI01000205">
    <property type="protein sequence ID" value="VAX33784.1"/>
    <property type="molecule type" value="Genomic_DNA"/>
</dbReference>
<accession>A0A3B1DCL9</accession>
<protein>
    <submittedName>
        <fullName evidence="1">Uncharacterized protein</fullName>
    </submittedName>
</protein>
<dbReference type="AlphaFoldDB" id="A0A3B1DCL9"/>
<evidence type="ECO:0000313" key="1">
    <source>
        <dbReference type="EMBL" id="VAX33784.1"/>
    </source>
</evidence>
<sequence>MMIIDIDNSSSVQSFVSKITSDWFDIDGIYYDLKSDSQTNWTNFWNITDSMINIISNFLGCTSEEFLKSWEKKCTEHDAKLMGYHCTRHSNKEVFAINGILPLSEETISLSQTQERSDAENLWDYRSNRGPGPYFFLSYKSAKNPDNHFFKGPEILLAVDGHQPGSNSEKSIPFIIHCAIPFSILPDKNYYTFCILRAYFNFLDPEDDAEDIFDAYSIDLKGNVLDSQHVVRTEDI</sequence>
<gene>
    <name evidence="1" type="ORF">MNBD_NITROSPIRAE03-1273</name>
</gene>
<reference evidence="1" key="1">
    <citation type="submission" date="2018-06" db="EMBL/GenBank/DDBJ databases">
        <authorList>
            <person name="Zhirakovskaya E."/>
        </authorList>
    </citation>
    <scope>NUCLEOTIDE SEQUENCE</scope>
</reference>
<proteinExistence type="predicted"/>
<organism evidence="1">
    <name type="scientific">hydrothermal vent metagenome</name>
    <dbReference type="NCBI Taxonomy" id="652676"/>
    <lineage>
        <taxon>unclassified sequences</taxon>
        <taxon>metagenomes</taxon>
        <taxon>ecological metagenomes</taxon>
    </lineage>
</organism>